<evidence type="ECO:0000313" key="2">
    <source>
        <dbReference type="Proteomes" id="UP000294419"/>
    </source>
</evidence>
<keyword evidence="2" id="KW-1185">Reference proteome</keyword>
<organism evidence="1 2">
    <name type="scientific">Chryseobacterium salivictor</name>
    <dbReference type="NCBI Taxonomy" id="2547600"/>
    <lineage>
        <taxon>Bacteria</taxon>
        <taxon>Pseudomonadati</taxon>
        <taxon>Bacteroidota</taxon>
        <taxon>Flavobacteriia</taxon>
        <taxon>Flavobacteriales</taxon>
        <taxon>Weeksellaceae</taxon>
        <taxon>Chryseobacterium group</taxon>
        <taxon>Chryseobacterium</taxon>
    </lineage>
</organism>
<dbReference type="AlphaFoldDB" id="A0A4P6ZIF6"/>
<gene>
    <name evidence="1" type="ORF">NBC122_02712</name>
</gene>
<accession>A0A4P6ZIF6</accession>
<evidence type="ECO:0000313" key="1">
    <source>
        <dbReference type="EMBL" id="QBO59513.1"/>
    </source>
</evidence>
<dbReference type="Proteomes" id="UP000294419">
    <property type="component" value="Chromosome"/>
</dbReference>
<sequence>MAGNIKILKICVLLCLSIGCNNLHDQQKIGKNIINDNANLFISNLYNVSLKNEKIFIRRKVGGKDFIVEHCESIEEMKGLNLVENCKKDLFNFINKEGFDINEKTNYTSFDLDEFYSRNNIKIEDSEGNIKEKEYVEVIFSNFFIDNKKGKAFIIVQENNFKEGRYGGKTEIYFFKKNGDNWEFYKIEMLLTA</sequence>
<dbReference type="PROSITE" id="PS51257">
    <property type="entry name" value="PROKAR_LIPOPROTEIN"/>
    <property type="match status" value="1"/>
</dbReference>
<dbReference type="EMBL" id="CP037954">
    <property type="protein sequence ID" value="QBO59513.1"/>
    <property type="molecule type" value="Genomic_DNA"/>
</dbReference>
<dbReference type="RefSeq" id="WP_133440846.1">
    <property type="nucleotide sequence ID" value="NZ_CP037954.1"/>
</dbReference>
<name>A0A4P6ZIF6_9FLAO</name>
<reference evidence="1 2" key="1">
    <citation type="submission" date="2019-03" db="EMBL/GenBank/DDBJ databases">
        <authorList>
            <person name="Kim H."/>
            <person name="Yu S.-M."/>
        </authorList>
    </citation>
    <scope>NUCLEOTIDE SEQUENCE [LARGE SCALE GENOMIC DNA]</scope>
    <source>
        <strain evidence="1 2">NBC122</strain>
    </source>
</reference>
<evidence type="ECO:0008006" key="3">
    <source>
        <dbReference type="Google" id="ProtNLM"/>
    </source>
</evidence>
<dbReference type="KEGG" id="csal:NBC122_02712"/>
<dbReference type="OrthoDB" id="1264679at2"/>
<proteinExistence type="predicted"/>
<protein>
    <recommendedName>
        <fullName evidence="3">Lipoprotein</fullName>
    </recommendedName>
</protein>